<keyword evidence="6" id="KW-1133">Transmembrane helix</keyword>
<dbReference type="SUPFAM" id="SSF54358">
    <property type="entry name" value="Immunoglobulin-binding domains"/>
    <property type="match status" value="2"/>
</dbReference>
<dbReference type="InterPro" id="IPR019931">
    <property type="entry name" value="LPXTG_anchor"/>
</dbReference>
<dbReference type="InterPro" id="IPR000724">
    <property type="entry name" value="IgG-bd_B"/>
</dbReference>
<dbReference type="Pfam" id="PF01378">
    <property type="entry name" value="IgG_binding_B"/>
    <property type="match status" value="2"/>
</dbReference>
<feature type="compositionally biased region" description="Basic and acidic residues" evidence="5">
    <location>
        <begin position="222"/>
        <end position="263"/>
    </location>
</feature>
<dbReference type="OrthoDB" id="10014636at2"/>
<gene>
    <name evidence="9" type="ORF">SAMN05421791_104235</name>
</gene>
<keyword evidence="6" id="KW-0472">Membrane</keyword>
<evidence type="ECO:0000256" key="3">
    <source>
        <dbReference type="ARBA" id="ARBA00022729"/>
    </source>
</evidence>
<feature type="transmembrane region" description="Helical" evidence="6">
    <location>
        <begin position="272"/>
        <end position="290"/>
    </location>
</feature>
<name>A0A1G7T0Q5_9LACT</name>
<dbReference type="AlphaFoldDB" id="A0A1G7T0Q5"/>
<evidence type="ECO:0000256" key="5">
    <source>
        <dbReference type="SAM" id="MobiDB-lite"/>
    </source>
</evidence>
<organism evidence="9 10">
    <name type="scientific">Facklamia miroungae</name>
    <dbReference type="NCBI Taxonomy" id="120956"/>
    <lineage>
        <taxon>Bacteria</taxon>
        <taxon>Bacillati</taxon>
        <taxon>Bacillota</taxon>
        <taxon>Bacilli</taxon>
        <taxon>Lactobacillales</taxon>
        <taxon>Aerococcaceae</taxon>
        <taxon>Facklamia</taxon>
    </lineage>
</organism>
<keyword evidence="6" id="KW-0812">Transmembrane</keyword>
<evidence type="ECO:0000256" key="1">
    <source>
        <dbReference type="ARBA" id="ARBA00022512"/>
    </source>
</evidence>
<keyword evidence="1" id="KW-0134">Cell wall</keyword>
<dbReference type="Gene3D" id="3.10.20.10">
    <property type="match status" value="3"/>
</dbReference>
<feature type="region of interest" description="Disordered" evidence="5">
    <location>
        <begin position="219"/>
        <end position="267"/>
    </location>
</feature>
<accession>A0A1G7T0Q5</accession>
<reference evidence="9 10" key="1">
    <citation type="submission" date="2016-10" db="EMBL/GenBank/DDBJ databases">
        <authorList>
            <person name="de Groot N.N."/>
        </authorList>
    </citation>
    <scope>NUCLEOTIDE SEQUENCE [LARGE SCALE GENOMIC DNA]</scope>
    <source>
        <strain evidence="9 10">ATCC BAA-466</strain>
    </source>
</reference>
<evidence type="ECO:0000259" key="8">
    <source>
        <dbReference type="PROSITE" id="PS50847"/>
    </source>
</evidence>
<keyword evidence="4" id="KW-0572">Peptidoglycan-anchor</keyword>
<dbReference type="Pfam" id="PF00746">
    <property type="entry name" value="Gram_pos_anchor"/>
    <property type="match status" value="1"/>
</dbReference>
<evidence type="ECO:0000256" key="2">
    <source>
        <dbReference type="ARBA" id="ARBA00022525"/>
    </source>
</evidence>
<sequence>MKKLLLASVAALSMTAAMTQTAFAETFSLDIQNDKGEVVHSVFHEAEEASNAERFFKNFVNEQELGNFDWAFNAESGKFVATPIVEEESTTTTIVEEKLYTYKLVVKTADTNITSEYDAKSMQAAEQYFYNYVEGQGLKGLNWSYDFDTMTFMATDEEPAELFTYKLVVKTADTNITSEYDAANKEAAEEYFHAYVARNGLGELNWTYDAETKTFMVTDSVETTKEETTTTKEETTKEETTKEETTTTKENKPADKKDSKDELPQTGDSSAFAIYGAAALSVLAGLGLVAKKREEA</sequence>
<evidence type="ECO:0000313" key="10">
    <source>
        <dbReference type="Proteomes" id="UP000199708"/>
    </source>
</evidence>
<evidence type="ECO:0000313" key="9">
    <source>
        <dbReference type="EMBL" id="SDG28722.1"/>
    </source>
</evidence>
<dbReference type="STRING" id="120956.SAMN05421791_104235"/>
<keyword evidence="3 7" id="KW-0732">Signal</keyword>
<dbReference type="Proteomes" id="UP000199708">
    <property type="component" value="Unassembled WGS sequence"/>
</dbReference>
<keyword evidence="10" id="KW-1185">Reference proteome</keyword>
<evidence type="ECO:0000256" key="7">
    <source>
        <dbReference type="SAM" id="SignalP"/>
    </source>
</evidence>
<feature type="chain" id="PRO_5011792721" evidence="7">
    <location>
        <begin position="25"/>
        <end position="296"/>
    </location>
</feature>
<proteinExistence type="predicted"/>
<feature type="signal peptide" evidence="7">
    <location>
        <begin position="1"/>
        <end position="24"/>
    </location>
</feature>
<dbReference type="NCBIfam" id="TIGR01167">
    <property type="entry name" value="LPXTG_anchor"/>
    <property type="match status" value="1"/>
</dbReference>
<feature type="domain" description="Gram-positive cocci surface proteins LPxTG" evidence="8">
    <location>
        <begin position="263"/>
        <end position="296"/>
    </location>
</feature>
<dbReference type="EMBL" id="FNCK01000004">
    <property type="protein sequence ID" value="SDG28722.1"/>
    <property type="molecule type" value="Genomic_DNA"/>
</dbReference>
<dbReference type="PROSITE" id="PS50847">
    <property type="entry name" value="GRAM_POS_ANCHORING"/>
    <property type="match status" value="1"/>
</dbReference>
<protein>
    <submittedName>
        <fullName evidence="9">LPXTG-motif cell wall anchor domain-containing protein</fullName>
    </submittedName>
</protein>
<evidence type="ECO:0000256" key="6">
    <source>
        <dbReference type="SAM" id="Phobius"/>
    </source>
</evidence>
<keyword evidence="2" id="KW-0964">Secreted</keyword>
<evidence type="ECO:0000256" key="4">
    <source>
        <dbReference type="ARBA" id="ARBA00023088"/>
    </source>
</evidence>